<name>A0A9D7SUI9_9BACT</name>
<reference evidence="2 3" key="1">
    <citation type="submission" date="2020-10" db="EMBL/GenBank/DDBJ databases">
        <title>Connecting structure to function with the recovery of over 1000 high-quality activated sludge metagenome-assembled genomes encoding full-length rRNA genes using long-read sequencing.</title>
        <authorList>
            <person name="Singleton C.M."/>
            <person name="Petriglieri F."/>
            <person name="Kristensen J.M."/>
            <person name="Kirkegaard R.H."/>
            <person name="Michaelsen T.Y."/>
            <person name="Andersen M.H."/>
            <person name="Karst S.M."/>
            <person name="Dueholm M.S."/>
            <person name="Nielsen P.H."/>
            <person name="Albertsen M."/>
        </authorList>
    </citation>
    <scope>NUCLEOTIDE SEQUENCE [LARGE SCALE GENOMIC DNA]</scope>
    <source>
        <strain evidence="2">Ribe_18-Q3-R11-54_MAXAC.273</strain>
    </source>
</reference>
<dbReference type="EMBL" id="JADKGY010000020">
    <property type="protein sequence ID" value="MBK9983535.1"/>
    <property type="molecule type" value="Genomic_DNA"/>
</dbReference>
<accession>A0A9D7SUI9</accession>
<evidence type="ECO:0000313" key="2">
    <source>
        <dbReference type="EMBL" id="MBK9983535.1"/>
    </source>
</evidence>
<keyword evidence="1" id="KW-0812">Transmembrane</keyword>
<organism evidence="2 3">
    <name type="scientific">Candidatus Opimibacter skivensis</name>
    <dbReference type="NCBI Taxonomy" id="2982028"/>
    <lineage>
        <taxon>Bacteria</taxon>
        <taxon>Pseudomonadati</taxon>
        <taxon>Bacteroidota</taxon>
        <taxon>Saprospiria</taxon>
        <taxon>Saprospirales</taxon>
        <taxon>Saprospiraceae</taxon>
        <taxon>Candidatus Opimibacter</taxon>
    </lineage>
</organism>
<keyword evidence="1" id="KW-0472">Membrane</keyword>
<sequence length="236" mass="27908">MEEKELLELIDQYLLGRIKPDDLQRLEYLRKTNPDTELQVRQSIEAFNVIKYLRYKQLREKLRQIDNADEKSKTGFFGQRWLVMTILIILSFLGLWLWAIRHYDPASIAMRHFLKSSEINMMLYETKDVSVNDWTLANIAFRNKNFQEAIILFQPFLEDSLTETSTAAKWNILLSRFALGDTDIYWKEEMIVFQSTASEPYKSEALKLLQTLNSPFYKIFVLHLSPQLSALKPRLM</sequence>
<dbReference type="AlphaFoldDB" id="A0A9D7SUI9"/>
<dbReference type="Proteomes" id="UP000808337">
    <property type="component" value="Unassembled WGS sequence"/>
</dbReference>
<gene>
    <name evidence="2" type="ORF">IPP15_14305</name>
</gene>
<comment type="caution">
    <text evidence="2">The sequence shown here is derived from an EMBL/GenBank/DDBJ whole genome shotgun (WGS) entry which is preliminary data.</text>
</comment>
<protein>
    <submittedName>
        <fullName evidence="2">Uncharacterized protein</fullName>
    </submittedName>
</protein>
<keyword evidence="1" id="KW-1133">Transmembrane helix</keyword>
<evidence type="ECO:0000256" key="1">
    <source>
        <dbReference type="SAM" id="Phobius"/>
    </source>
</evidence>
<evidence type="ECO:0000313" key="3">
    <source>
        <dbReference type="Proteomes" id="UP000808337"/>
    </source>
</evidence>
<proteinExistence type="predicted"/>
<feature type="transmembrane region" description="Helical" evidence="1">
    <location>
        <begin position="81"/>
        <end position="100"/>
    </location>
</feature>